<comment type="subcellular location">
    <subcellularLocation>
        <location evidence="1">Cell outer membrane</location>
    </subcellularLocation>
</comment>
<dbReference type="RefSeq" id="WP_085472773.1">
    <property type="nucleotide sequence ID" value="NZ_CP038029.1"/>
</dbReference>
<dbReference type="Gene3D" id="1.25.40.390">
    <property type="match status" value="1"/>
</dbReference>
<organism evidence="7 8">
    <name type="scientific">Sphingobacterium psychroaquaticum</name>
    <dbReference type="NCBI Taxonomy" id="561061"/>
    <lineage>
        <taxon>Bacteria</taxon>
        <taxon>Pseudomonadati</taxon>
        <taxon>Bacteroidota</taxon>
        <taxon>Sphingobacteriia</taxon>
        <taxon>Sphingobacteriales</taxon>
        <taxon>Sphingobacteriaceae</taxon>
        <taxon>Sphingobacterium</taxon>
    </lineage>
</organism>
<dbReference type="STRING" id="561061.SAMN05660862_2032"/>
<proteinExistence type="inferred from homology"/>
<accession>A0A1X7JRL0</accession>
<evidence type="ECO:0000313" key="8">
    <source>
        <dbReference type="Proteomes" id="UP000192980"/>
    </source>
</evidence>
<gene>
    <name evidence="7" type="ORF">SAMN05660862_2032</name>
</gene>
<dbReference type="InterPro" id="IPR011990">
    <property type="entry name" value="TPR-like_helical_dom_sf"/>
</dbReference>
<evidence type="ECO:0000256" key="1">
    <source>
        <dbReference type="ARBA" id="ARBA00004442"/>
    </source>
</evidence>
<comment type="similarity">
    <text evidence="2">Belongs to the SusD family.</text>
</comment>
<dbReference type="EMBL" id="FXAU01000003">
    <property type="protein sequence ID" value="SMG30353.1"/>
    <property type="molecule type" value="Genomic_DNA"/>
</dbReference>
<protein>
    <submittedName>
        <fullName evidence="7">Starch-binding associating with outer membrane</fullName>
    </submittedName>
</protein>
<evidence type="ECO:0000256" key="4">
    <source>
        <dbReference type="ARBA" id="ARBA00023136"/>
    </source>
</evidence>
<evidence type="ECO:0000259" key="6">
    <source>
        <dbReference type="Pfam" id="PF07980"/>
    </source>
</evidence>
<feature type="domain" description="RagB/SusD" evidence="6">
    <location>
        <begin position="259"/>
        <end position="530"/>
    </location>
</feature>
<sequence>MKRYILPLVAAATLFSSCEKFLDKRDPTATSFEEFFNTEEDLRRVVYSSYLDAFMGPTERRLLFYMSEGRSDNAYARIETDHHMIIANGNFTSNARASEYYWTLFNKHVGRINTYLANIETPYVENEAIRQKYKAILEGLRIWHYFRITTYWGDIPFVLVPVTLEEATPPVTKKEEVLNKLFDMCEDVANRLPEEEGTTNVYMFNKYSFKTLVMRYALQHGRYDLAARLAKEVMDSGKFQLHTKYEDLFNYKADKTNKEFIIKFDMESHNNTATASFEHLAPQYRTGKGQSYVVPSKALVDSYWTLQGRPIDKCPLHTKEQYELNPKLNRDPRLAASIFGHGDLFNKEKIDIYDPKAIFYYQNLRSSRTGYWFKKFVDEADAFRTGGNMHFGLARYAEVLLTYAEAKIMLNDVDDLAKSCINQVRKRAGLDMTTADVTLVSKTQTEWIDLIRNERRTEFAGEGLRYDDILRWRLAEQVLNQPLLGHARLVGDKKEVLKVEDRRFQPHQYLWPFHESSLSTEPNLVQNPGY</sequence>
<evidence type="ECO:0000256" key="2">
    <source>
        <dbReference type="ARBA" id="ARBA00006275"/>
    </source>
</evidence>
<keyword evidence="4" id="KW-0472">Membrane</keyword>
<dbReference type="Pfam" id="PF12771">
    <property type="entry name" value="SusD-like_2"/>
    <property type="match status" value="1"/>
</dbReference>
<dbReference type="InterPro" id="IPR041662">
    <property type="entry name" value="SusD-like_2"/>
</dbReference>
<dbReference type="OrthoDB" id="5694214at2"/>
<evidence type="ECO:0000256" key="3">
    <source>
        <dbReference type="ARBA" id="ARBA00022729"/>
    </source>
</evidence>
<reference evidence="7 8" key="1">
    <citation type="submission" date="2017-04" db="EMBL/GenBank/DDBJ databases">
        <authorList>
            <person name="Afonso C.L."/>
            <person name="Miller P.J."/>
            <person name="Scott M.A."/>
            <person name="Spackman E."/>
            <person name="Goraichik I."/>
            <person name="Dimitrov K.M."/>
            <person name="Suarez D.L."/>
            <person name="Swayne D.E."/>
        </authorList>
    </citation>
    <scope>NUCLEOTIDE SEQUENCE [LARGE SCALE GENOMIC DNA]</scope>
    <source>
        <strain evidence="7 8">DSM 22418</strain>
    </source>
</reference>
<dbReference type="SUPFAM" id="SSF48452">
    <property type="entry name" value="TPR-like"/>
    <property type="match status" value="1"/>
</dbReference>
<dbReference type="Proteomes" id="UP000192980">
    <property type="component" value="Unassembled WGS sequence"/>
</dbReference>
<name>A0A1X7JRL0_9SPHI</name>
<keyword evidence="5" id="KW-0998">Cell outer membrane</keyword>
<dbReference type="PROSITE" id="PS51257">
    <property type="entry name" value="PROKAR_LIPOPROTEIN"/>
    <property type="match status" value="1"/>
</dbReference>
<dbReference type="Pfam" id="PF07980">
    <property type="entry name" value="SusD_RagB"/>
    <property type="match status" value="1"/>
</dbReference>
<keyword evidence="8" id="KW-1185">Reference proteome</keyword>
<keyword evidence="3" id="KW-0732">Signal</keyword>
<dbReference type="AlphaFoldDB" id="A0A1X7JRL0"/>
<dbReference type="GO" id="GO:0009279">
    <property type="term" value="C:cell outer membrane"/>
    <property type="evidence" value="ECO:0007669"/>
    <property type="project" value="UniProtKB-SubCell"/>
</dbReference>
<evidence type="ECO:0000313" key="7">
    <source>
        <dbReference type="EMBL" id="SMG30353.1"/>
    </source>
</evidence>
<dbReference type="InterPro" id="IPR012944">
    <property type="entry name" value="SusD_RagB_dom"/>
</dbReference>
<evidence type="ECO:0000256" key="5">
    <source>
        <dbReference type="ARBA" id="ARBA00023237"/>
    </source>
</evidence>